<dbReference type="RefSeq" id="WP_092771918.1">
    <property type="nucleotide sequence ID" value="NZ_FOHS01000003.1"/>
</dbReference>
<dbReference type="Pfam" id="PF01027">
    <property type="entry name" value="Bax1-I"/>
    <property type="match status" value="1"/>
</dbReference>
<protein>
    <recommendedName>
        <fullName evidence="9">Modulator of FtsH protease</fullName>
    </recommendedName>
</protein>
<evidence type="ECO:0008006" key="9">
    <source>
        <dbReference type="Google" id="ProtNLM"/>
    </source>
</evidence>
<feature type="transmembrane region" description="Helical" evidence="6">
    <location>
        <begin position="216"/>
        <end position="239"/>
    </location>
</feature>
<feature type="transmembrane region" description="Helical" evidence="6">
    <location>
        <begin position="122"/>
        <end position="141"/>
    </location>
</feature>
<feature type="transmembrane region" description="Helical" evidence="6">
    <location>
        <begin position="67"/>
        <end position="85"/>
    </location>
</feature>
<dbReference type="EMBL" id="FOHS01000003">
    <property type="protein sequence ID" value="SET71638.1"/>
    <property type="molecule type" value="Genomic_DNA"/>
</dbReference>
<evidence type="ECO:0000313" key="8">
    <source>
        <dbReference type="Proteomes" id="UP000198697"/>
    </source>
</evidence>
<keyword evidence="5 6" id="KW-0472">Membrane</keyword>
<evidence type="ECO:0000256" key="6">
    <source>
        <dbReference type="RuleBase" id="RU004379"/>
    </source>
</evidence>
<evidence type="ECO:0000256" key="1">
    <source>
        <dbReference type="ARBA" id="ARBA00004141"/>
    </source>
</evidence>
<keyword evidence="4 6" id="KW-1133">Transmembrane helix</keyword>
<evidence type="ECO:0000313" key="7">
    <source>
        <dbReference type="EMBL" id="SET71638.1"/>
    </source>
</evidence>
<evidence type="ECO:0000256" key="4">
    <source>
        <dbReference type="ARBA" id="ARBA00022989"/>
    </source>
</evidence>
<dbReference type="OrthoDB" id="9793828at2"/>
<feature type="transmembrane region" description="Helical" evidence="6">
    <location>
        <begin position="177"/>
        <end position="195"/>
    </location>
</feature>
<sequence>MSELLHSDESVERPVIRLSPEEASQIQATFMRQVYGWMGGALALTGGIALLISSTPELVELVAGQRLVFFGLLLLELFVVGYISSRAAQMSASTMTGAFIAYAALNGITLSVIFLVFTADSIASTLFVAAGTFAVMSLYGYFTGTDLSRWGNVLMMALVGLIIASVVNMFWLNSLLYTITSCVGVLLFVALIAYDTQKLKALAFTGLGDADATHKASLLGALTLYLDFINLFLFLLRFFGRRR</sequence>
<proteinExistence type="inferred from homology"/>
<dbReference type="PANTHER" id="PTHR23291">
    <property type="entry name" value="BAX INHIBITOR-RELATED"/>
    <property type="match status" value="1"/>
</dbReference>
<feature type="transmembrane region" description="Helical" evidence="6">
    <location>
        <begin position="34"/>
        <end position="55"/>
    </location>
</feature>
<dbReference type="CDD" id="cd10432">
    <property type="entry name" value="BI-1-like_bacterial"/>
    <property type="match status" value="1"/>
</dbReference>
<comment type="subcellular location">
    <subcellularLocation>
        <location evidence="1">Membrane</location>
        <topology evidence="1">Multi-pass membrane protein</topology>
    </subcellularLocation>
</comment>
<evidence type="ECO:0000256" key="2">
    <source>
        <dbReference type="ARBA" id="ARBA00010350"/>
    </source>
</evidence>
<organism evidence="7 8">
    <name type="scientific">Hymenobacter actinosclerus</name>
    <dbReference type="NCBI Taxonomy" id="82805"/>
    <lineage>
        <taxon>Bacteria</taxon>
        <taxon>Pseudomonadati</taxon>
        <taxon>Bacteroidota</taxon>
        <taxon>Cytophagia</taxon>
        <taxon>Cytophagales</taxon>
        <taxon>Hymenobacteraceae</taxon>
        <taxon>Hymenobacter</taxon>
    </lineage>
</organism>
<keyword evidence="8" id="KW-1185">Reference proteome</keyword>
<dbReference type="InterPro" id="IPR006214">
    <property type="entry name" value="Bax_inhibitor_1-related"/>
</dbReference>
<gene>
    <name evidence="7" type="ORF">SAMN04487998_2468</name>
</gene>
<evidence type="ECO:0000256" key="5">
    <source>
        <dbReference type="ARBA" id="ARBA00023136"/>
    </source>
</evidence>
<dbReference type="AlphaFoldDB" id="A0A1I0GKU2"/>
<keyword evidence="3 6" id="KW-0812">Transmembrane</keyword>
<dbReference type="GO" id="GO:0005886">
    <property type="term" value="C:plasma membrane"/>
    <property type="evidence" value="ECO:0007669"/>
    <property type="project" value="TreeGrafter"/>
</dbReference>
<feature type="transmembrane region" description="Helical" evidence="6">
    <location>
        <begin position="97"/>
        <end position="116"/>
    </location>
</feature>
<evidence type="ECO:0000256" key="3">
    <source>
        <dbReference type="ARBA" id="ARBA00022692"/>
    </source>
</evidence>
<dbReference type="PANTHER" id="PTHR23291:SF50">
    <property type="entry name" value="PROTEIN LIFEGUARD 4"/>
    <property type="match status" value="1"/>
</dbReference>
<feature type="transmembrane region" description="Helical" evidence="6">
    <location>
        <begin position="153"/>
        <end position="171"/>
    </location>
</feature>
<name>A0A1I0GKU2_9BACT</name>
<accession>A0A1I0GKU2</accession>
<comment type="similarity">
    <text evidence="2 6">Belongs to the BI1 family.</text>
</comment>
<reference evidence="8" key="1">
    <citation type="submission" date="2016-10" db="EMBL/GenBank/DDBJ databases">
        <authorList>
            <person name="Varghese N."/>
            <person name="Submissions S."/>
        </authorList>
    </citation>
    <scope>NUCLEOTIDE SEQUENCE [LARGE SCALE GENOMIC DNA]</scope>
    <source>
        <strain evidence="8">DSM 15310</strain>
    </source>
</reference>
<dbReference type="Proteomes" id="UP000198697">
    <property type="component" value="Unassembled WGS sequence"/>
</dbReference>